<feature type="compositionally biased region" description="Basic and acidic residues" evidence="1">
    <location>
        <begin position="48"/>
        <end position="64"/>
    </location>
</feature>
<evidence type="ECO:0000313" key="3">
    <source>
        <dbReference type="Proteomes" id="UP001172102"/>
    </source>
</evidence>
<dbReference type="AlphaFoldDB" id="A0AA40E6L3"/>
<feature type="region of interest" description="Disordered" evidence="1">
    <location>
        <begin position="1"/>
        <end position="64"/>
    </location>
</feature>
<accession>A0AA40E6L3</accession>
<name>A0AA40E6L3_9PEZI</name>
<sequence>MESTCTSTLKQPWKEWYKPTDGPLGGRMVIPYMAAGNGGGGTLSPNPEKPDPPKPATEGEKKAE</sequence>
<proteinExistence type="predicted"/>
<evidence type="ECO:0000256" key="1">
    <source>
        <dbReference type="SAM" id="MobiDB-lite"/>
    </source>
</evidence>
<evidence type="ECO:0000313" key="2">
    <source>
        <dbReference type="EMBL" id="KAK0730144.1"/>
    </source>
</evidence>
<keyword evidence="3" id="KW-1185">Reference proteome</keyword>
<organism evidence="2 3">
    <name type="scientific">Lasiosphaeris hirsuta</name>
    <dbReference type="NCBI Taxonomy" id="260670"/>
    <lineage>
        <taxon>Eukaryota</taxon>
        <taxon>Fungi</taxon>
        <taxon>Dikarya</taxon>
        <taxon>Ascomycota</taxon>
        <taxon>Pezizomycotina</taxon>
        <taxon>Sordariomycetes</taxon>
        <taxon>Sordariomycetidae</taxon>
        <taxon>Sordariales</taxon>
        <taxon>Lasiosphaeriaceae</taxon>
        <taxon>Lasiosphaeris</taxon>
    </lineage>
</organism>
<feature type="compositionally biased region" description="Polar residues" evidence="1">
    <location>
        <begin position="1"/>
        <end position="10"/>
    </location>
</feature>
<gene>
    <name evidence="2" type="ORF">B0H67DRAFT_638682</name>
</gene>
<protein>
    <submittedName>
        <fullName evidence="2">Uncharacterized protein</fullName>
    </submittedName>
</protein>
<comment type="caution">
    <text evidence="2">The sequence shown here is derived from an EMBL/GenBank/DDBJ whole genome shotgun (WGS) entry which is preliminary data.</text>
</comment>
<dbReference type="EMBL" id="JAUKUA010000001">
    <property type="protein sequence ID" value="KAK0730144.1"/>
    <property type="molecule type" value="Genomic_DNA"/>
</dbReference>
<dbReference type="Proteomes" id="UP001172102">
    <property type="component" value="Unassembled WGS sequence"/>
</dbReference>
<reference evidence="2" key="1">
    <citation type="submission" date="2023-06" db="EMBL/GenBank/DDBJ databases">
        <title>Genome-scale phylogeny and comparative genomics of the fungal order Sordariales.</title>
        <authorList>
            <consortium name="Lawrence Berkeley National Laboratory"/>
            <person name="Hensen N."/>
            <person name="Bonometti L."/>
            <person name="Westerberg I."/>
            <person name="Brannstrom I.O."/>
            <person name="Guillou S."/>
            <person name="Cros-Aarteil S."/>
            <person name="Calhoun S."/>
            <person name="Haridas S."/>
            <person name="Kuo A."/>
            <person name="Mondo S."/>
            <person name="Pangilinan J."/>
            <person name="Riley R."/>
            <person name="Labutti K."/>
            <person name="Andreopoulos B."/>
            <person name="Lipzen A."/>
            <person name="Chen C."/>
            <person name="Yanf M."/>
            <person name="Daum C."/>
            <person name="Ng V."/>
            <person name="Clum A."/>
            <person name="Steindorff A."/>
            <person name="Ohm R."/>
            <person name="Martin F."/>
            <person name="Silar P."/>
            <person name="Natvig D."/>
            <person name="Lalanne C."/>
            <person name="Gautier V."/>
            <person name="Ament-Velasquez S.L."/>
            <person name="Kruys A."/>
            <person name="Hutchinson M.I."/>
            <person name="Powell A.J."/>
            <person name="Barry K."/>
            <person name="Miller A.N."/>
            <person name="Grigoriev I.V."/>
            <person name="Debuchy R."/>
            <person name="Gladieux P."/>
            <person name="Thoren M.H."/>
            <person name="Johannesson H."/>
        </authorList>
    </citation>
    <scope>NUCLEOTIDE SEQUENCE</scope>
    <source>
        <strain evidence="2">SMH4607-1</strain>
    </source>
</reference>